<evidence type="ECO:0008006" key="14">
    <source>
        <dbReference type="Google" id="ProtNLM"/>
    </source>
</evidence>
<evidence type="ECO:0000256" key="2">
    <source>
        <dbReference type="ARBA" id="ARBA00007727"/>
    </source>
</evidence>
<dbReference type="GO" id="GO:1990538">
    <property type="term" value="F:xylan O-acetyltransferase activity"/>
    <property type="evidence" value="ECO:0007669"/>
    <property type="project" value="UniProtKB-ARBA"/>
</dbReference>
<name>A0AAP0BPD7_9ASPA</name>
<protein>
    <recommendedName>
        <fullName evidence="14">Trichome birefringence-like N-terminal domain-containing protein</fullName>
    </recommendedName>
</protein>
<keyword evidence="13" id="KW-1185">Reference proteome</keyword>
<dbReference type="PANTHER" id="PTHR32285">
    <property type="entry name" value="PROTEIN TRICHOME BIREFRINGENCE-LIKE 9-RELATED"/>
    <property type="match status" value="1"/>
</dbReference>
<dbReference type="EMBL" id="JBBWWQ010000006">
    <property type="protein sequence ID" value="KAK8944958.1"/>
    <property type="molecule type" value="Genomic_DNA"/>
</dbReference>
<dbReference type="InterPro" id="IPR029962">
    <property type="entry name" value="TBL"/>
</dbReference>
<dbReference type="Proteomes" id="UP001418222">
    <property type="component" value="Unassembled WGS sequence"/>
</dbReference>
<organism evidence="12 13">
    <name type="scientific">Platanthera zijinensis</name>
    <dbReference type="NCBI Taxonomy" id="2320716"/>
    <lineage>
        <taxon>Eukaryota</taxon>
        <taxon>Viridiplantae</taxon>
        <taxon>Streptophyta</taxon>
        <taxon>Embryophyta</taxon>
        <taxon>Tracheophyta</taxon>
        <taxon>Spermatophyta</taxon>
        <taxon>Magnoliopsida</taxon>
        <taxon>Liliopsida</taxon>
        <taxon>Asparagales</taxon>
        <taxon>Orchidaceae</taxon>
        <taxon>Orchidoideae</taxon>
        <taxon>Orchideae</taxon>
        <taxon>Orchidinae</taxon>
        <taxon>Platanthera</taxon>
    </lineage>
</organism>
<feature type="region of interest" description="Disordered" evidence="8">
    <location>
        <begin position="100"/>
        <end position="125"/>
    </location>
</feature>
<feature type="domain" description="Trichome birefringence-like C-terminal" evidence="10">
    <location>
        <begin position="189"/>
        <end position="477"/>
    </location>
</feature>
<comment type="subcellular location">
    <subcellularLocation>
        <location evidence="1">Golgi apparatus membrane</location>
        <topology evidence="1">Single-pass type II membrane protein</topology>
    </subcellularLocation>
</comment>
<evidence type="ECO:0000259" key="10">
    <source>
        <dbReference type="Pfam" id="PF13839"/>
    </source>
</evidence>
<evidence type="ECO:0000256" key="9">
    <source>
        <dbReference type="SAM" id="Phobius"/>
    </source>
</evidence>
<keyword evidence="3 9" id="KW-0812">Transmembrane</keyword>
<accession>A0AAP0BPD7</accession>
<keyword evidence="6" id="KW-0333">Golgi apparatus</keyword>
<dbReference type="Pfam" id="PF13839">
    <property type="entry name" value="PC-Esterase"/>
    <property type="match status" value="1"/>
</dbReference>
<dbReference type="InterPro" id="IPR025846">
    <property type="entry name" value="TBL_N"/>
</dbReference>
<proteinExistence type="inferred from homology"/>
<evidence type="ECO:0000259" key="11">
    <source>
        <dbReference type="Pfam" id="PF14416"/>
    </source>
</evidence>
<keyword evidence="5 9" id="KW-1133">Transmembrane helix</keyword>
<evidence type="ECO:0000313" key="12">
    <source>
        <dbReference type="EMBL" id="KAK8944958.1"/>
    </source>
</evidence>
<gene>
    <name evidence="12" type="ORF">KSP39_PZI008123</name>
</gene>
<keyword evidence="7 9" id="KW-0472">Membrane</keyword>
<evidence type="ECO:0000313" key="13">
    <source>
        <dbReference type="Proteomes" id="UP001418222"/>
    </source>
</evidence>
<evidence type="ECO:0000256" key="7">
    <source>
        <dbReference type="ARBA" id="ARBA00023136"/>
    </source>
</evidence>
<dbReference type="InterPro" id="IPR026057">
    <property type="entry name" value="TBL_C"/>
</dbReference>
<sequence>MGAAAGSSKEVKKLLKKMKQGGVSCFQISMSFMAALATYFLLIHTVRFHLSRIILLQPPPLPLITSSSSSSSSCPSISSSTAPISNSLSSSSPAAAANASGGIETLGRRSGKNGEGGRSGGVVDVSPCDLFDGRWVEDGDQKSSSTTTTHPLYEPGSCPFVEEAFDCYNNGRPDLNYTRLRWKPKACSLPRLEGRKLLEMLRGKRLAFVGDSLNRNMWESLVCILRSSLDLHKDDGGGSGVYEITGKKEFRYNNSYAYRYAEYNCTVEFYRAPFLVQELVAWSSDGARKESLRLDLMDETSSVYKTADVIIFNTAHWWTHKKTSKGEDFYQEGNHVHRKLSADDAYRKALTTWARWVDEHVDPNRTTAFFRGYSWSHFRGGQWNSGGNCDGETSPIVEERHLAKYPKMVKILESVISGMRTPVMYLNITRMTDYRKEAHPSVYRFSGEKRRRGDSQDCSHWCLPGVPDAWNELMYAMLLKRLA</sequence>
<evidence type="ECO:0000256" key="1">
    <source>
        <dbReference type="ARBA" id="ARBA00004323"/>
    </source>
</evidence>
<dbReference type="PANTHER" id="PTHR32285:SF22">
    <property type="entry name" value="PROTEIN TRICHOME BIREFRINGENCE"/>
    <property type="match status" value="1"/>
</dbReference>
<evidence type="ECO:0000256" key="6">
    <source>
        <dbReference type="ARBA" id="ARBA00023034"/>
    </source>
</evidence>
<dbReference type="GO" id="GO:0000139">
    <property type="term" value="C:Golgi membrane"/>
    <property type="evidence" value="ECO:0007669"/>
    <property type="project" value="UniProtKB-SubCell"/>
</dbReference>
<comment type="caution">
    <text evidence="12">The sequence shown here is derived from an EMBL/GenBank/DDBJ whole genome shotgun (WGS) entry which is preliminary data.</text>
</comment>
<feature type="transmembrane region" description="Helical" evidence="9">
    <location>
        <begin position="21"/>
        <end position="42"/>
    </location>
</feature>
<reference evidence="12 13" key="1">
    <citation type="journal article" date="2022" name="Nat. Plants">
        <title>Genomes of leafy and leafless Platanthera orchids illuminate the evolution of mycoheterotrophy.</title>
        <authorList>
            <person name="Li M.H."/>
            <person name="Liu K.W."/>
            <person name="Li Z."/>
            <person name="Lu H.C."/>
            <person name="Ye Q.L."/>
            <person name="Zhang D."/>
            <person name="Wang J.Y."/>
            <person name="Li Y.F."/>
            <person name="Zhong Z.M."/>
            <person name="Liu X."/>
            <person name="Yu X."/>
            <person name="Liu D.K."/>
            <person name="Tu X.D."/>
            <person name="Liu B."/>
            <person name="Hao Y."/>
            <person name="Liao X.Y."/>
            <person name="Jiang Y.T."/>
            <person name="Sun W.H."/>
            <person name="Chen J."/>
            <person name="Chen Y.Q."/>
            <person name="Ai Y."/>
            <person name="Zhai J.W."/>
            <person name="Wu S.S."/>
            <person name="Zhou Z."/>
            <person name="Hsiao Y.Y."/>
            <person name="Wu W.L."/>
            <person name="Chen Y.Y."/>
            <person name="Lin Y.F."/>
            <person name="Hsu J.L."/>
            <person name="Li C.Y."/>
            <person name="Wang Z.W."/>
            <person name="Zhao X."/>
            <person name="Zhong W.Y."/>
            <person name="Ma X.K."/>
            <person name="Ma L."/>
            <person name="Huang J."/>
            <person name="Chen G.Z."/>
            <person name="Huang M.Z."/>
            <person name="Huang L."/>
            <person name="Peng D.H."/>
            <person name="Luo Y.B."/>
            <person name="Zou S.Q."/>
            <person name="Chen S.P."/>
            <person name="Lan S."/>
            <person name="Tsai W.C."/>
            <person name="Van de Peer Y."/>
            <person name="Liu Z.J."/>
        </authorList>
    </citation>
    <scope>NUCLEOTIDE SEQUENCE [LARGE SCALE GENOMIC DNA]</scope>
    <source>
        <strain evidence="12">Lor287</strain>
    </source>
</reference>
<evidence type="ECO:0000256" key="5">
    <source>
        <dbReference type="ARBA" id="ARBA00022989"/>
    </source>
</evidence>
<feature type="region of interest" description="Disordered" evidence="8">
    <location>
        <begin position="134"/>
        <end position="153"/>
    </location>
</feature>
<evidence type="ECO:0000256" key="3">
    <source>
        <dbReference type="ARBA" id="ARBA00022692"/>
    </source>
</evidence>
<dbReference type="Pfam" id="PF14416">
    <property type="entry name" value="PMR5N"/>
    <property type="match status" value="1"/>
</dbReference>
<feature type="domain" description="Trichome birefringence-like N-terminal" evidence="11">
    <location>
        <begin position="127"/>
        <end position="188"/>
    </location>
</feature>
<evidence type="ECO:0000256" key="4">
    <source>
        <dbReference type="ARBA" id="ARBA00022968"/>
    </source>
</evidence>
<dbReference type="AlphaFoldDB" id="A0AAP0BPD7"/>
<comment type="similarity">
    <text evidence="2">Belongs to the PC-esterase family. TBL subfamily.</text>
</comment>
<keyword evidence="4" id="KW-0735">Signal-anchor</keyword>
<evidence type="ECO:0000256" key="8">
    <source>
        <dbReference type="SAM" id="MobiDB-lite"/>
    </source>
</evidence>